<reference evidence="1 2" key="1">
    <citation type="submission" date="2018-06" db="EMBL/GenBank/DDBJ databases">
        <title>Lujinxingia sediminis gen. nov. sp. nov., a new facultative anaerobic member of the class Deltaproteobacteria, and proposal of Lujinxingaceae fam. nov.</title>
        <authorList>
            <person name="Guo L.-Y."/>
            <person name="Li C.-M."/>
            <person name="Wang S."/>
            <person name="Du Z.-J."/>
        </authorList>
    </citation>
    <scope>NUCLEOTIDE SEQUENCE [LARGE SCALE GENOMIC DNA]</scope>
    <source>
        <strain evidence="1 2">FA350</strain>
    </source>
</reference>
<organism evidence="1 2">
    <name type="scientific">Bradymonas sediminis</name>
    <dbReference type="NCBI Taxonomy" id="1548548"/>
    <lineage>
        <taxon>Bacteria</taxon>
        <taxon>Deltaproteobacteria</taxon>
        <taxon>Bradymonadales</taxon>
        <taxon>Bradymonadaceae</taxon>
        <taxon>Bradymonas</taxon>
    </lineage>
</organism>
<dbReference type="Proteomes" id="UP000249799">
    <property type="component" value="Chromosome"/>
</dbReference>
<dbReference type="InterPro" id="IPR001322">
    <property type="entry name" value="Lamin_tail_dom"/>
</dbReference>
<dbReference type="EMBL" id="CP030032">
    <property type="protein sequence ID" value="AWV90089.1"/>
    <property type="molecule type" value="Genomic_DNA"/>
</dbReference>
<dbReference type="InterPro" id="IPR036415">
    <property type="entry name" value="Lamin_tail_dom_sf"/>
</dbReference>
<evidence type="ECO:0000313" key="2">
    <source>
        <dbReference type="Proteomes" id="UP000249799"/>
    </source>
</evidence>
<sequence>MMYLPTRTTGKLLTLLTALTILALSACGDDDGGSSNGPVDTTDQCANVTCAQPQPTCEGSEAVSYSTAGVCVEADGSCDFSSVETRVDCAASDQICQAGQCIEESEDLCANVVCTQLPPTCDGDVAVAQEAGVCAPETGTCESTGEQTRVDCAEAGKTCEDGVCVDAAGLCEAVLCEAPDATCEGDIAVTYTGDGACDEADGTCDFSSVEVRTDCAAIGQVCNGAICVEPHIDHCAGVTCDTPPEATCEDDTAVVYQRGGVCDPADGTCDYSGSATRIDCASTGQTCQDGACVAVSGEHTVNAGDLIITEIMANPDVVDDSAGEYFEVYNTTTRTLHLNGLRITDEGTDAFTVDSLTTAPITIGPNEYFVFGRNANYTTNGNIDIDFEWSSMTLANTSDSIIITRPGRASAPDILVTSVKYDASLGFPRVPTGASLQLGSENDLRTIDPSNGSLWCRSTEAIHPANIISDQGTPGAQNTRCNYPD</sequence>
<accession>A0A2Z4FM83</accession>
<evidence type="ECO:0000313" key="1">
    <source>
        <dbReference type="EMBL" id="AWV90089.1"/>
    </source>
</evidence>
<dbReference type="KEGG" id="bsed:DN745_12390"/>
<dbReference type="OrthoDB" id="5377190at2"/>
<dbReference type="RefSeq" id="WP_111335271.1">
    <property type="nucleotide sequence ID" value="NZ_CP030032.1"/>
</dbReference>
<proteinExistence type="predicted"/>
<dbReference type="SUPFAM" id="SSF74853">
    <property type="entry name" value="Lamin A/C globular tail domain"/>
    <property type="match status" value="1"/>
</dbReference>
<dbReference type="AlphaFoldDB" id="A0A2Z4FM83"/>
<keyword evidence="2" id="KW-1185">Reference proteome</keyword>
<dbReference type="PROSITE" id="PS51257">
    <property type="entry name" value="PROKAR_LIPOPROTEIN"/>
    <property type="match status" value="1"/>
</dbReference>
<protein>
    <submittedName>
        <fullName evidence="1">Uncharacterized protein</fullName>
    </submittedName>
</protein>
<gene>
    <name evidence="1" type="ORF">DN745_12390</name>
</gene>
<dbReference type="Pfam" id="PF00932">
    <property type="entry name" value="LTD"/>
    <property type="match status" value="1"/>
</dbReference>
<name>A0A2Z4FM83_9DELT</name>